<proteinExistence type="inferred from homology"/>
<evidence type="ECO:0000256" key="5">
    <source>
        <dbReference type="PIRSR" id="PIRSR604294-1"/>
    </source>
</evidence>
<evidence type="ECO:0000313" key="6">
    <source>
        <dbReference type="EMBL" id="KAL2544366.1"/>
    </source>
</evidence>
<gene>
    <name evidence="6" type="ORF">Fot_13599</name>
</gene>
<dbReference type="AlphaFoldDB" id="A0ABD1W3X4"/>
<evidence type="ECO:0000256" key="3">
    <source>
        <dbReference type="ARBA" id="ARBA00022964"/>
    </source>
</evidence>
<dbReference type="PANTHER" id="PTHR10543:SF46">
    <property type="entry name" value="CAROTENOID CLEAVAGE DIOXYGENASE 4, CHLOROPLASTIC-RELATED"/>
    <property type="match status" value="1"/>
</dbReference>
<keyword evidence="4 5" id="KW-0408">Iron</keyword>
<dbReference type="GO" id="GO:0051213">
    <property type="term" value="F:dioxygenase activity"/>
    <property type="evidence" value="ECO:0007669"/>
    <property type="project" value="UniProtKB-KW"/>
</dbReference>
<dbReference type="PANTHER" id="PTHR10543">
    <property type="entry name" value="BETA-CAROTENE DIOXYGENASE"/>
    <property type="match status" value="1"/>
</dbReference>
<dbReference type="GO" id="GO:0046872">
    <property type="term" value="F:metal ion binding"/>
    <property type="evidence" value="ECO:0007669"/>
    <property type="project" value="UniProtKB-KW"/>
</dbReference>
<comment type="similarity">
    <text evidence="1">Belongs to the carotenoid oxygenase family.</text>
</comment>
<dbReference type="Pfam" id="PF03055">
    <property type="entry name" value="RPE65"/>
    <property type="match status" value="1"/>
</dbReference>
<sequence length="127" mass="14081">MFISFVYRYVYAAVTAPMPKIAGVVKLDLSQLEADNSNCTVASRLYGLGCYGGEPFFVSREPDNPEAGEYDGYLVTYVHNENTGESRFLVMDAKSPDLDIIANVKLPGRVPYGFHGLFMPESDLKKL</sequence>
<dbReference type="EMBL" id="JBFOLJ010000004">
    <property type="protein sequence ID" value="KAL2544366.1"/>
    <property type="molecule type" value="Genomic_DNA"/>
</dbReference>
<keyword evidence="7" id="KW-1185">Reference proteome</keyword>
<feature type="binding site" evidence="5">
    <location>
        <position position="115"/>
    </location>
    <ligand>
        <name>Fe cation</name>
        <dbReference type="ChEBI" id="CHEBI:24875"/>
        <note>catalytic</note>
    </ligand>
</feature>
<protein>
    <submittedName>
        <fullName evidence="6">Carotenoid cleavage dioxygenase 4</fullName>
    </submittedName>
</protein>
<name>A0ABD1W3X4_9LAMI</name>
<evidence type="ECO:0000313" key="7">
    <source>
        <dbReference type="Proteomes" id="UP001604277"/>
    </source>
</evidence>
<comment type="caution">
    <text evidence="6">The sequence shown here is derived from an EMBL/GenBank/DDBJ whole genome shotgun (WGS) entry which is preliminary data.</text>
</comment>
<dbReference type="InterPro" id="IPR004294">
    <property type="entry name" value="Carotenoid_Oase"/>
</dbReference>
<keyword evidence="3 6" id="KW-0223">Dioxygenase</keyword>
<evidence type="ECO:0000256" key="4">
    <source>
        <dbReference type="ARBA" id="ARBA00023004"/>
    </source>
</evidence>
<keyword evidence="3 6" id="KW-0560">Oxidoreductase</keyword>
<dbReference type="Proteomes" id="UP001604277">
    <property type="component" value="Unassembled WGS sequence"/>
</dbReference>
<keyword evidence="2 5" id="KW-0479">Metal-binding</keyword>
<reference evidence="7" key="1">
    <citation type="submission" date="2024-07" db="EMBL/GenBank/DDBJ databases">
        <title>Two chromosome-level genome assemblies of Korean endemic species Abeliophyllum distichum and Forsythia ovata (Oleaceae).</title>
        <authorList>
            <person name="Jang H."/>
        </authorList>
    </citation>
    <scope>NUCLEOTIDE SEQUENCE [LARGE SCALE GENOMIC DNA]</scope>
</reference>
<organism evidence="6 7">
    <name type="scientific">Forsythia ovata</name>
    <dbReference type="NCBI Taxonomy" id="205694"/>
    <lineage>
        <taxon>Eukaryota</taxon>
        <taxon>Viridiplantae</taxon>
        <taxon>Streptophyta</taxon>
        <taxon>Embryophyta</taxon>
        <taxon>Tracheophyta</taxon>
        <taxon>Spermatophyta</taxon>
        <taxon>Magnoliopsida</taxon>
        <taxon>eudicotyledons</taxon>
        <taxon>Gunneridae</taxon>
        <taxon>Pentapetalae</taxon>
        <taxon>asterids</taxon>
        <taxon>lamiids</taxon>
        <taxon>Lamiales</taxon>
        <taxon>Oleaceae</taxon>
        <taxon>Forsythieae</taxon>
        <taxon>Forsythia</taxon>
    </lineage>
</organism>
<evidence type="ECO:0000256" key="2">
    <source>
        <dbReference type="ARBA" id="ARBA00022723"/>
    </source>
</evidence>
<evidence type="ECO:0000256" key="1">
    <source>
        <dbReference type="ARBA" id="ARBA00006787"/>
    </source>
</evidence>
<comment type="cofactor">
    <cofactor evidence="5">
        <name>Fe(2+)</name>
        <dbReference type="ChEBI" id="CHEBI:29033"/>
    </cofactor>
    <text evidence="5">Binds 1 Fe(2+) ion per subunit.</text>
</comment>
<accession>A0ABD1W3X4</accession>